<feature type="transmembrane region" description="Helical" evidence="1">
    <location>
        <begin position="279"/>
        <end position="310"/>
    </location>
</feature>
<accession>A0A6M0RET5</accession>
<evidence type="ECO:0000313" key="3">
    <source>
        <dbReference type="Proteomes" id="UP000481033"/>
    </source>
</evidence>
<protein>
    <submittedName>
        <fullName evidence="2">Uncharacterized protein</fullName>
    </submittedName>
</protein>
<feature type="transmembrane region" description="Helical" evidence="1">
    <location>
        <begin position="57"/>
        <end position="76"/>
    </location>
</feature>
<dbReference type="Proteomes" id="UP000481033">
    <property type="component" value="Unassembled WGS sequence"/>
</dbReference>
<reference evidence="2 3" key="1">
    <citation type="journal article" date="2020" name="Microb. Ecol.">
        <title>Ecogenomics of the Marine Benthic Filamentous Cyanobacterium Adonisia.</title>
        <authorList>
            <person name="Walter J.M."/>
            <person name="Coutinho F.H."/>
            <person name="Leomil L."/>
            <person name="Hargreaves P.I."/>
            <person name="Campeao M.E."/>
            <person name="Vieira V.V."/>
            <person name="Silva B.S."/>
            <person name="Fistarol G.O."/>
            <person name="Salomon P.S."/>
            <person name="Sawabe T."/>
            <person name="Mino S."/>
            <person name="Hosokawa M."/>
            <person name="Miyashita H."/>
            <person name="Maruyama F."/>
            <person name="van Verk M.C."/>
            <person name="Dutilh B.E."/>
            <person name="Thompson C.C."/>
            <person name="Thompson F.L."/>
        </authorList>
    </citation>
    <scope>NUCLEOTIDE SEQUENCE [LARGE SCALE GENOMIC DNA]</scope>
    <source>
        <strain evidence="2 3">CCMR0081</strain>
    </source>
</reference>
<dbReference type="RefSeq" id="WP_163668388.1">
    <property type="nucleotide sequence ID" value="NZ_QXHD01000003.1"/>
</dbReference>
<comment type="caution">
    <text evidence="2">The sequence shown here is derived from an EMBL/GenBank/DDBJ whole genome shotgun (WGS) entry which is preliminary data.</text>
</comment>
<gene>
    <name evidence="2" type="ORF">DXZ20_03120</name>
</gene>
<organism evidence="2 3">
    <name type="scientific">Adonisia turfae CCMR0081</name>
    <dbReference type="NCBI Taxonomy" id="2292702"/>
    <lineage>
        <taxon>Bacteria</taxon>
        <taxon>Bacillati</taxon>
        <taxon>Cyanobacteriota</taxon>
        <taxon>Adonisia</taxon>
        <taxon>Adonisia turfae</taxon>
    </lineage>
</organism>
<dbReference type="AlphaFoldDB" id="A0A6M0RET5"/>
<feature type="transmembrane region" description="Helical" evidence="1">
    <location>
        <begin position="322"/>
        <end position="344"/>
    </location>
</feature>
<evidence type="ECO:0000256" key="1">
    <source>
        <dbReference type="SAM" id="Phobius"/>
    </source>
</evidence>
<feature type="transmembrane region" description="Helical" evidence="1">
    <location>
        <begin position="350"/>
        <end position="368"/>
    </location>
</feature>
<feature type="transmembrane region" description="Helical" evidence="1">
    <location>
        <begin position="252"/>
        <end position="273"/>
    </location>
</feature>
<evidence type="ECO:0000313" key="2">
    <source>
        <dbReference type="EMBL" id="NEZ54699.1"/>
    </source>
</evidence>
<name>A0A6M0RET5_9CYAN</name>
<dbReference type="EMBL" id="QXHD01000003">
    <property type="protein sequence ID" value="NEZ54699.1"/>
    <property type="molecule type" value="Genomic_DNA"/>
</dbReference>
<keyword evidence="1" id="KW-0472">Membrane</keyword>
<keyword evidence="3" id="KW-1185">Reference proteome</keyword>
<keyword evidence="1" id="KW-0812">Transmembrane</keyword>
<sequence>MLYPILFSQIPEVVEECVSPFFDKNDFALNCGTALSQQMANAWDESWTLFIGEPSQIYIALVNIGRLFALLSLGFFMYKFLRAALADESYDAMSQLVWPLVVVILLSNDASLLRQTSTTMRALINQTNAQVLEIANASLVYETHLNEVLDYGNAEKAIRDVRAQCNGMTNNEQLVACLEQGHQQATAIVDGFNARYGTTAWGNRLTNLVKTAISDLRDNPLLAVNLKGAVVNPLISLAIEAFLAALQNAFHYLVELSFILTAMLGPIALGLTLSPLGGIALYAWIISFLSVGLAKLCFNVVTAMLVTMIYQAGPLDPMVNMILLGLLAPVLSFAMAAGGGMAVFNGMLATVQQLTFGIASFGISSYIYPGGKS</sequence>
<proteinExistence type="predicted"/>
<keyword evidence="1" id="KW-1133">Transmembrane helix</keyword>